<comment type="caution">
    <text evidence="3">The sequence shown here is derived from an EMBL/GenBank/DDBJ whole genome shotgun (WGS) entry which is preliminary data.</text>
</comment>
<gene>
    <name evidence="3" type="ORF">IE877_05055</name>
</gene>
<evidence type="ECO:0000313" key="3">
    <source>
        <dbReference type="EMBL" id="MBD9355249.1"/>
    </source>
</evidence>
<dbReference type="RefSeq" id="WP_192373641.1">
    <property type="nucleotide sequence ID" value="NZ_CAJHIV010000001.1"/>
</dbReference>
<dbReference type="SUPFAM" id="SSF141868">
    <property type="entry name" value="EAL domain-like"/>
    <property type="match status" value="1"/>
</dbReference>
<dbReference type="Proteomes" id="UP000652176">
    <property type="component" value="Unassembled WGS sequence"/>
</dbReference>
<dbReference type="InterPro" id="IPR000160">
    <property type="entry name" value="GGDEF_dom"/>
</dbReference>
<dbReference type="Pfam" id="PF00990">
    <property type="entry name" value="GGDEF"/>
    <property type="match status" value="1"/>
</dbReference>
<protein>
    <submittedName>
        <fullName evidence="3">EAL domain-containing protein</fullName>
    </submittedName>
</protein>
<dbReference type="InterPro" id="IPR035919">
    <property type="entry name" value="EAL_sf"/>
</dbReference>
<dbReference type="PANTHER" id="PTHR44757:SF2">
    <property type="entry name" value="BIOFILM ARCHITECTURE MAINTENANCE PROTEIN MBAA"/>
    <property type="match status" value="1"/>
</dbReference>
<dbReference type="InterPro" id="IPR043128">
    <property type="entry name" value="Rev_trsase/Diguanyl_cyclase"/>
</dbReference>
<dbReference type="SUPFAM" id="SSF55073">
    <property type="entry name" value="Nucleotide cyclase"/>
    <property type="match status" value="1"/>
</dbReference>
<evidence type="ECO:0000313" key="4">
    <source>
        <dbReference type="Proteomes" id="UP000652176"/>
    </source>
</evidence>
<dbReference type="EMBL" id="JACXSS010000001">
    <property type="protein sequence ID" value="MBD9355249.1"/>
    <property type="molecule type" value="Genomic_DNA"/>
</dbReference>
<dbReference type="PANTHER" id="PTHR44757">
    <property type="entry name" value="DIGUANYLATE CYCLASE DGCP"/>
    <property type="match status" value="1"/>
</dbReference>
<evidence type="ECO:0000259" key="2">
    <source>
        <dbReference type="PROSITE" id="PS50887"/>
    </source>
</evidence>
<dbReference type="Pfam" id="PF00563">
    <property type="entry name" value="EAL"/>
    <property type="match status" value="1"/>
</dbReference>
<organism evidence="3 4">
    <name type="scientific">Methylomonas albis</name>
    <dbReference type="NCBI Taxonomy" id="1854563"/>
    <lineage>
        <taxon>Bacteria</taxon>
        <taxon>Pseudomonadati</taxon>
        <taxon>Pseudomonadota</taxon>
        <taxon>Gammaproteobacteria</taxon>
        <taxon>Methylococcales</taxon>
        <taxon>Methylococcaceae</taxon>
        <taxon>Methylomonas</taxon>
    </lineage>
</organism>
<evidence type="ECO:0000259" key="1">
    <source>
        <dbReference type="PROSITE" id="PS50883"/>
    </source>
</evidence>
<dbReference type="SMART" id="SM00052">
    <property type="entry name" value="EAL"/>
    <property type="match status" value="1"/>
</dbReference>
<dbReference type="NCBIfam" id="TIGR00254">
    <property type="entry name" value="GGDEF"/>
    <property type="match status" value="1"/>
</dbReference>
<proteinExistence type="predicted"/>
<name>A0ABR9CWK0_9GAMM</name>
<keyword evidence="4" id="KW-1185">Reference proteome</keyword>
<dbReference type="SMART" id="SM00267">
    <property type="entry name" value="GGDEF"/>
    <property type="match status" value="1"/>
</dbReference>
<reference evidence="3 4" key="1">
    <citation type="submission" date="2020-09" db="EMBL/GenBank/DDBJ databases">
        <title>Methylomonas albis sp. nov. and Methylomonas fluvii sp. nov.: Two cold-adapted methanotrophs from the River Elbe and an amended description of Methylovulum psychrotolerans strain Eb1.</title>
        <authorList>
            <person name="Bussmann I.K."/>
            <person name="Klings K.-W."/>
            <person name="Warnstedt J."/>
            <person name="Hoppert M."/>
            <person name="Saborowski A."/>
            <person name="Horn F."/>
            <person name="Liebner S."/>
        </authorList>
    </citation>
    <scope>NUCLEOTIDE SEQUENCE [LARGE SCALE GENOMIC DNA]</scope>
    <source>
        <strain evidence="3 4">EbA</strain>
    </source>
</reference>
<dbReference type="Gene3D" id="3.30.70.270">
    <property type="match status" value="1"/>
</dbReference>
<accession>A0ABR9CWK0</accession>
<dbReference type="InterPro" id="IPR029787">
    <property type="entry name" value="Nucleotide_cyclase"/>
</dbReference>
<dbReference type="Gene3D" id="3.20.20.450">
    <property type="entry name" value="EAL domain"/>
    <property type="match status" value="1"/>
</dbReference>
<dbReference type="InterPro" id="IPR052155">
    <property type="entry name" value="Biofilm_reg_signaling"/>
</dbReference>
<dbReference type="InterPro" id="IPR001633">
    <property type="entry name" value="EAL_dom"/>
</dbReference>
<dbReference type="PROSITE" id="PS50887">
    <property type="entry name" value="GGDEF"/>
    <property type="match status" value="1"/>
</dbReference>
<dbReference type="CDD" id="cd01949">
    <property type="entry name" value="GGDEF"/>
    <property type="match status" value="1"/>
</dbReference>
<dbReference type="PROSITE" id="PS50883">
    <property type="entry name" value="EAL"/>
    <property type="match status" value="1"/>
</dbReference>
<sequence length="620" mass="69279">MKHDDVIPILYELAITIGSEVSLAPLLTRTLQRFLYFTSFPVGLICLDLPSAQDDDGAYLSVKMNTAIGDYKLIRHIGEQVRLPQSLLLGAAAREDNQASLLASLPGTKTTYRAFLRLPIGKIGVVILVAPVMPDTNLPLTRMFDPIMAHLARAIMLCRHHDQYTSQLIEDRQQADKRADFLALHDALTGLPNRALLLDRVEQTMAIATHSGQYGALLTLNVDHFKQLNDIYGYETCDKILIETARRLERCIREGDTVARFGGDEFMLLIWPLPTSPKNAAIQAEMIAQKVQETLLVPFQLDSRGLLATFSIGISLFRAHGENIESLLKNAETSVYQAKTAGRNTIRFFDPSIQADIMERLELETDLLNAIDRDELELYYQVQVNDQTQATGAEALLRWHHPNRGMISPAIFIPLAEETGYIVKLGDWVLRSACRQLQTWQRDPTLSRLQLAVNVSAIQFQQADFTQKVCGLLSGHDGISCMLKIELTESVLLDHAEDSIQKIQALKSLGIQFSMDDFGTGYSSLAYIKRLPLDQLKIDQSFVRDIATDPNAAVITRTIIAMAQTLGLEVIAEGVENQDQLTLLKRFGCHHFQGYLISRPLPLQAFETLICQDTVLLPSL</sequence>
<feature type="domain" description="GGDEF" evidence="2">
    <location>
        <begin position="213"/>
        <end position="351"/>
    </location>
</feature>
<feature type="domain" description="EAL" evidence="1">
    <location>
        <begin position="360"/>
        <end position="614"/>
    </location>
</feature>
<dbReference type="CDD" id="cd01948">
    <property type="entry name" value="EAL"/>
    <property type="match status" value="1"/>
</dbReference>